<name>A0ABP8N2W6_9BACT</name>
<evidence type="ECO:0000256" key="1">
    <source>
        <dbReference type="SAM" id="MobiDB-lite"/>
    </source>
</evidence>
<evidence type="ECO:0000313" key="2">
    <source>
        <dbReference type="EMBL" id="GAA4460385.1"/>
    </source>
</evidence>
<proteinExistence type="predicted"/>
<evidence type="ECO:0000313" key="3">
    <source>
        <dbReference type="Proteomes" id="UP001500067"/>
    </source>
</evidence>
<protein>
    <submittedName>
        <fullName evidence="2">Uncharacterized protein</fullName>
    </submittedName>
</protein>
<organism evidence="2 3">
    <name type="scientific">Nemorincola caseinilytica</name>
    <dbReference type="NCBI Taxonomy" id="2054315"/>
    <lineage>
        <taxon>Bacteria</taxon>
        <taxon>Pseudomonadati</taxon>
        <taxon>Bacteroidota</taxon>
        <taxon>Chitinophagia</taxon>
        <taxon>Chitinophagales</taxon>
        <taxon>Chitinophagaceae</taxon>
        <taxon>Nemorincola</taxon>
    </lineage>
</organism>
<feature type="compositionally biased region" description="Basic residues" evidence="1">
    <location>
        <begin position="47"/>
        <end position="61"/>
    </location>
</feature>
<feature type="region of interest" description="Disordered" evidence="1">
    <location>
        <begin position="1"/>
        <end position="61"/>
    </location>
</feature>
<keyword evidence="3" id="KW-1185">Reference proteome</keyword>
<comment type="caution">
    <text evidence="2">The sequence shown here is derived from an EMBL/GenBank/DDBJ whole genome shotgun (WGS) entry which is preliminary data.</text>
</comment>
<dbReference type="EMBL" id="BAABFA010000004">
    <property type="protein sequence ID" value="GAA4460385.1"/>
    <property type="molecule type" value="Genomic_DNA"/>
</dbReference>
<reference evidence="3" key="1">
    <citation type="journal article" date="2019" name="Int. J. Syst. Evol. Microbiol.">
        <title>The Global Catalogue of Microorganisms (GCM) 10K type strain sequencing project: providing services to taxonomists for standard genome sequencing and annotation.</title>
        <authorList>
            <consortium name="The Broad Institute Genomics Platform"/>
            <consortium name="The Broad Institute Genome Sequencing Center for Infectious Disease"/>
            <person name="Wu L."/>
            <person name="Ma J."/>
        </authorList>
    </citation>
    <scope>NUCLEOTIDE SEQUENCE [LARGE SCALE GENOMIC DNA]</scope>
    <source>
        <strain evidence="3">JCM 32105</strain>
    </source>
</reference>
<dbReference type="RefSeq" id="WP_345077438.1">
    <property type="nucleotide sequence ID" value="NZ_BAABFA010000004.1"/>
</dbReference>
<accession>A0ABP8N2W6</accession>
<sequence>MKRKDQDPNVRNTRMDPAASRSGGKRVENKDDLDSRTGEEQENKGSHVTHNRKGVKSDKKH</sequence>
<feature type="compositionally biased region" description="Basic and acidic residues" evidence="1">
    <location>
        <begin position="25"/>
        <end position="45"/>
    </location>
</feature>
<gene>
    <name evidence="2" type="ORF">GCM10023093_02910</name>
</gene>
<dbReference type="Proteomes" id="UP001500067">
    <property type="component" value="Unassembled WGS sequence"/>
</dbReference>